<dbReference type="Gene3D" id="3.50.50.60">
    <property type="entry name" value="FAD/NAD(P)-binding domain"/>
    <property type="match status" value="1"/>
</dbReference>
<dbReference type="Proteomes" id="UP001303473">
    <property type="component" value="Unassembled WGS sequence"/>
</dbReference>
<evidence type="ECO:0000256" key="4">
    <source>
        <dbReference type="ARBA" id="ARBA00022827"/>
    </source>
</evidence>
<keyword evidence="8" id="KW-1185">Reference proteome</keyword>
<feature type="non-terminal residue" evidence="7">
    <location>
        <position position="1"/>
    </location>
</feature>
<evidence type="ECO:0000313" key="7">
    <source>
        <dbReference type="EMBL" id="KAK3933653.1"/>
    </source>
</evidence>
<dbReference type="GO" id="GO:0016614">
    <property type="term" value="F:oxidoreductase activity, acting on CH-OH group of donors"/>
    <property type="evidence" value="ECO:0007669"/>
    <property type="project" value="InterPro"/>
</dbReference>
<name>A0AAN6MWP4_9PEZI</name>
<dbReference type="EMBL" id="MU854099">
    <property type="protein sequence ID" value="KAK3933653.1"/>
    <property type="molecule type" value="Genomic_DNA"/>
</dbReference>
<comment type="cofactor">
    <cofactor evidence="1">
        <name>FAD</name>
        <dbReference type="ChEBI" id="CHEBI:57692"/>
    </cofactor>
</comment>
<gene>
    <name evidence="7" type="ORF">QBC46DRAFT_275363</name>
</gene>
<evidence type="ECO:0000256" key="3">
    <source>
        <dbReference type="ARBA" id="ARBA00022630"/>
    </source>
</evidence>
<proteinExistence type="inferred from homology"/>
<dbReference type="Gene3D" id="3.30.560.10">
    <property type="entry name" value="Glucose Oxidase, domain 3"/>
    <property type="match status" value="1"/>
</dbReference>
<feature type="domain" description="Glucose-methanol-choline oxidoreductase N-terminal" evidence="6">
    <location>
        <begin position="27"/>
        <end position="133"/>
    </location>
</feature>
<organism evidence="7 8">
    <name type="scientific">Diplogelasinospora grovesii</name>
    <dbReference type="NCBI Taxonomy" id="303347"/>
    <lineage>
        <taxon>Eukaryota</taxon>
        <taxon>Fungi</taxon>
        <taxon>Dikarya</taxon>
        <taxon>Ascomycota</taxon>
        <taxon>Pezizomycotina</taxon>
        <taxon>Sordariomycetes</taxon>
        <taxon>Sordariomycetidae</taxon>
        <taxon>Sordariales</taxon>
        <taxon>Diplogelasinosporaceae</taxon>
        <taxon>Diplogelasinospora</taxon>
    </lineage>
</organism>
<dbReference type="InterPro" id="IPR036188">
    <property type="entry name" value="FAD/NAD-bd_sf"/>
</dbReference>
<evidence type="ECO:0000256" key="2">
    <source>
        <dbReference type="ARBA" id="ARBA00010790"/>
    </source>
</evidence>
<dbReference type="AlphaFoldDB" id="A0AAN6MWP4"/>
<keyword evidence="4" id="KW-0274">FAD</keyword>
<comment type="similarity">
    <text evidence="2">Belongs to the GMC oxidoreductase family.</text>
</comment>
<accession>A0AAN6MWP4</accession>
<evidence type="ECO:0000256" key="5">
    <source>
        <dbReference type="ARBA" id="ARBA00023002"/>
    </source>
</evidence>
<sequence>LGILANTDSLGGDTIGVMYQPNSIDPTNSNRSYSVNAYLPRARANLKVLTDITVARVNLELDGESDKYRATGVTPQVGTVITARKEVILSAGVIQSPNLLELSGVGQQSVLSAAGIPQIIDLPGVGENYQDHIRVAILGKKFVFRGKLPL</sequence>
<dbReference type="SUPFAM" id="SSF51905">
    <property type="entry name" value="FAD/NAD(P)-binding domain"/>
    <property type="match status" value="1"/>
</dbReference>
<dbReference type="Pfam" id="PF00732">
    <property type="entry name" value="GMC_oxred_N"/>
    <property type="match status" value="1"/>
</dbReference>
<comment type="caution">
    <text evidence="7">The sequence shown here is derived from an EMBL/GenBank/DDBJ whole genome shotgun (WGS) entry which is preliminary data.</text>
</comment>
<evidence type="ECO:0000256" key="1">
    <source>
        <dbReference type="ARBA" id="ARBA00001974"/>
    </source>
</evidence>
<dbReference type="InterPro" id="IPR012132">
    <property type="entry name" value="GMC_OxRdtase"/>
</dbReference>
<reference evidence="8" key="1">
    <citation type="journal article" date="2023" name="Mol. Phylogenet. Evol.">
        <title>Genome-scale phylogeny and comparative genomics of the fungal order Sordariales.</title>
        <authorList>
            <person name="Hensen N."/>
            <person name="Bonometti L."/>
            <person name="Westerberg I."/>
            <person name="Brannstrom I.O."/>
            <person name="Guillou S."/>
            <person name="Cros-Aarteil S."/>
            <person name="Calhoun S."/>
            <person name="Haridas S."/>
            <person name="Kuo A."/>
            <person name="Mondo S."/>
            <person name="Pangilinan J."/>
            <person name="Riley R."/>
            <person name="LaButti K."/>
            <person name="Andreopoulos B."/>
            <person name="Lipzen A."/>
            <person name="Chen C."/>
            <person name="Yan M."/>
            <person name="Daum C."/>
            <person name="Ng V."/>
            <person name="Clum A."/>
            <person name="Steindorff A."/>
            <person name="Ohm R.A."/>
            <person name="Martin F."/>
            <person name="Silar P."/>
            <person name="Natvig D.O."/>
            <person name="Lalanne C."/>
            <person name="Gautier V."/>
            <person name="Ament-Velasquez S.L."/>
            <person name="Kruys A."/>
            <person name="Hutchinson M.I."/>
            <person name="Powell A.J."/>
            <person name="Barry K."/>
            <person name="Miller A.N."/>
            <person name="Grigoriev I.V."/>
            <person name="Debuchy R."/>
            <person name="Gladieux P."/>
            <person name="Hiltunen Thoren M."/>
            <person name="Johannesson H."/>
        </authorList>
    </citation>
    <scope>NUCLEOTIDE SEQUENCE [LARGE SCALE GENOMIC DNA]</scope>
    <source>
        <strain evidence="8">CBS 340.73</strain>
    </source>
</reference>
<keyword evidence="3" id="KW-0285">Flavoprotein</keyword>
<evidence type="ECO:0000259" key="6">
    <source>
        <dbReference type="Pfam" id="PF00732"/>
    </source>
</evidence>
<dbReference type="InterPro" id="IPR000172">
    <property type="entry name" value="GMC_OxRdtase_N"/>
</dbReference>
<dbReference type="Gene3D" id="4.10.450.10">
    <property type="entry name" value="Glucose Oxidase, domain 2"/>
    <property type="match status" value="1"/>
</dbReference>
<dbReference type="InterPro" id="IPR027424">
    <property type="entry name" value="Glucose_Oxidase_domain_2"/>
</dbReference>
<evidence type="ECO:0000313" key="8">
    <source>
        <dbReference type="Proteomes" id="UP001303473"/>
    </source>
</evidence>
<protein>
    <submittedName>
        <fullName evidence="7">Glucose-methanol-choline oxidoreductase</fullName>
    </submittedName>
</protein>
<dbReference type="PANTHER" id="PTHR11552">
    <property type="entry name" value="GLUCOSE-METHANOL-CHOLINE GMC OXIDOREDUCTASE"/>
    <property type="match status" value="1"/>
</dbReference>
<dbReference type="PANTHER" id="PTHR11552:SF201">
    <property type="entry name" value="GLUCOSE-METHANOL-CHOLINE OXIDOREDUCTASE N-TERMINAL DOMAIN-CONTAINING PROTEIN"/>
    <property type="match status" value="1"/>
</dbReference>
<dbReference type="GO" id="GO:0050660">
    <property type="term" value="F:flavin adenine dinucleotide binding"/>
    <property type="evidence" value="ECO:0007669"/>
    <property type="project" value="InterPro"/>
</dbReference>
<keyword evidence="5" id="KW-0560">Oxidoreductase</keyword>